<dbReference type="EMBL" id="OA884001">
    <property type="protein sequence ID" value="CAD7280140.1"/>
    <property type="molecule type" value="Genomic_DNA"/>
</dbReference>
<dbReference type="PANTHER" id="PTHR21539:SF0">
    <property type="entry name" value="SAGA-ASSOCIATED FACTOR 29"/>
    <property type="match status" value="1"/>
</dbReference>
<keyword evidence="2" id="KW-0805">Transcription regulation</keyword>
<dbReference type="InterPro" id="IPR037802">
    <property type="entry name" value="SGF29"/>
</dbReference>
<dbReference type="InterPro" id="IPR047288">
    <property type="entry name" value="Tudor_SGF29_rpt1"/>
</dbReference>
<reference evidence="6" key="1">
    <citation type="submission" date="2020-11" db="EMBL/GenBank/DDBJ databases">
        <authorList>
            <person name="Tran Van P."/>
        </authorList>
    </citation>
    <scope>NUCLEOTIDE SEQUENCE</scope>
</reference>
<proteinExistence type="predicted"/>
<feature type="domain" description="SGF29 C-terminal" evidence="5">
    <location>
        <begin position="252"/>
        <end position="393"/>
    </location>
</feature>
<accession>A0A7R9GF39</accession>
<evidence type="ECO:0000256" key="2">
    <source>
        <dbReference type="ARBA" id="ARBA00023015"/>
    </source>
</evidence>
<dbReference type="InterPro" id="IPR010750">
    <property type="entry name" value="SGF29_tudor-like_dom"/>
</dbReference>
<evidence type="ECO:0000256" key="1">
    <source>
        <dbReference type="ARBA" id="ARBA00004123"/>
    </source>
</evidence>
<dbReference type="Gene3D" id="2.30.30.140">
    <property type="match status" value="2"/>
</dbReference>
<comment type="subcellular location">
    <subcellularLocation>
        <location evidence="1">Nucleus</location>
    </subcellularLocation>
</comment>
<dbReference type="AlphaFoldDB" id="A0A7R9GF39"/>
<dbReference type="Proteomes" id="UP000678499">
    <property type="component" value="Unassembled WGS sequence"/>
</dbReference>
<keyword evidence="3" id="KW-0804">Transcription</keyword>
<evidence type="ECO:0000256" key="4">
    <source>
        <dbReference type="ARBA" id="ARBA00023242"/>
    </source>
</evidence>
<evidence type="ECO:0000313" key="6">
    <source>
        <dbReference type="EMBL" id="CAD7280140.1"/>
    </source>
</evidence>
<evidence type="ECO:0000259" key="5">
    <source>
        <dbReference type="PROSITE" id="PS51518"/>
    </source>
</evidence>
<dbReference type="CDD" id="cd20393">
    <property type="entry name" value="Tudor_SGF29_rpt1"/>
    <property type="match status" value="1"/>
</dbReference>
<keyword evidence="4" id="KW-0539">Nucleus</keyword>
<name>A0A7R9GF39_9CRUS</name>
<dbReference type="GO" id="GO:0000124">
    <property type="term" value="C:SAGA complex"/>
    <property type="evidence" value="ECO:0007669"/>
    <property type="project" value="InterPro"/>
</dbReference>
<organism evidence="6">
    <name type="scientific">Notodromas monacha</name>
    <dbReference type="NCBI Taxonomy" id="399045"/>
    <lineage>
        <taxon>Eukaryota</taxon>
        <taxon>Metazoa</taxon>
        <taxon>Ecdysozoa</taxon>
        <taxon>Arthropoda</taxon>
        <taxon>Crustacea</taxon>
        <taxon>Oligostraca</taxon>
        <taxon>Ostracoda</taxon>
        <taxon>Podocopa</taxon>
        <taxon>Podocopida</taxon>
        <taxon>Cypridocopina</taxon>
        <taxon>Cypridoidea</taxon>
        <taxon>Cyprididae</taxon>
        <taxon>Notodromas</taxon>
    </lineage>
</organism>
<dbReference type="PANTHER" id="PTHR21539">
    <property type="entry name" value="SAGA-ASSOCIATED FACTOR 29"/>
    <property type="match status" value="1"/>
</dbReference>
<dbReference type="FunFam" id="2.30.30.140:FF:000026">
    <property type="entry name" value="SAGA-associated factor 29 homolog"/>
    <property type="match status" value="1"/>
</dbReference>
<gene>
    <name evidence="6" type="ORF">NMOB1V02_LOCUS7803</name>
</gene>
<dbReference type="InterPro" id="IPR047287">
    <property type="entry name" value="Tudor_SGF29_rpt2"/>
</dbReference>
<dbReference type="EMBL" id="CAJPEX010001964">
    <property type="protein sequence ID" value="CAG0920292.1"/>
    <property type="molecule type" value="Genomic_DNA"/>
</dbReference>
<dbReference type="PROSITE" id="PS51518">
    <property type="entry name" value="SGF29_C"/>
    <property type="match status" value="1"/>
</dbReference>
<dbReference type="Pfam" id="PF07039">
    <property type="entry name" value="SGF29_Tudor"/>
    <property type="match status" value="1"/>
</dbReference>
<sequence length="404" mass="44477">MFSPVKPELLVNLTQELKQISRDLKDGDEATSALERFYEKCANEDSVPENYRCVSTKNLSKMKTLLTSVSQTSDAEEQSLRRALGIIHEIRTLQANYRHRQKATGQHEVMRRGALMMLLQSSASTLPLYVTKGNNCAPAAGPPALCGCIPAEANHVSKSKMKTLLTSVSQTSDAEEQSLRRALGIIHEIRTLQANYRHRQKATGQHEVMRRGALMMLLQSSASTLPLYVTKGNNCPPAAGPPALCGCIPAEANHVSKPGDMVAAQVRASDGDENWILAEVMAYDQALGKYEVEDIDIEQKERHNLNKKRVVPLPNMRADPITCPEALFPLRSVVHAIYPQTTCFYKAQVGKQPAHPLDDYLVLFEDSQYPDGLSPPLPVAQRYIISLPGSKRAARPAAAKDAAK</sequence>
<dbReference type="OrthoDB" id="10265994at2759"/>
<protein>
    <recommendedName>
        <fullName evidence="5">SGF29 C-terminal domain-containing protein</fullName>
    </recommendedName>
</protein>
<dbReference type="GO" id="GO:0005634">
    <property type="term" value="C:nucleus"/>
    <property type="evidence" value="ECO:0007669"/>
    <property type="project" value="UniProtKB-SubCell"/>
</dbReference>
<dbReference type="CDD" id="cd20394">
    <property type="entry name" value="Tudor_SGF29_rpt2"/>
    <property type="match status" value="1"/>
</dbReference>
<keyword evidence="7" id="KW-1185">Reference proteome</keyword>
<evidence type="ECO:0000256" key="3">
    <source>
        <dbReference type="ARBA" id="ARBA00023163"/>
    </source>
</evidence>
<evidence type="ECO:0000313" key="7">
    <source>
        <dbReference type="Proteomes" id="UP000678499"/>
    </source>
</evidence>